<feature type="repeat" description="ANK" evidence="14">
    <location>
        <begin position="775"/>
        <end position="807"/>
    </location>
</feature>
<dbReference type="SUPFAM" id="SSF48403">
    <property type="entry name" value="Ankyrin repeat"/>
    <property type="match status" value="1"/>
</dbReference>
<dbReference type="VEuPathDB" id="FungiDB:BO83DRAFT_419117"/>
<evidence type="ECO:0000256" key="12">
    <source>
        <dbReference type="ARBA" id="ARBA00047899"/>
    </source>
</evidence>
<evidence type="ECO:0000256" key="10">
    <source>
        <dbReference type="ARBA" id="ARBA00023006"/>
    </source>
</evidence>
<dbReference type="GO" id="GO:0010506">
    <property type="term" value="P:regulation of autophagy"/>
    <property type="evidence" value="ECO:0007669"/>
    <property type="project" value="InterPro"/>
</dbReference>
<evidence type="ECO:0000313" key="17">
    <source>
        <dbReference type="EMBL" id="PWY67809.1"/>
    </source>
</evidence>
<protein>
    <recommendedName>
        <fullName evidence="3">Serine/threonine-protein kinase ATG1</fullName>
        <ecNumber evidence="2">2.7.11.1</ecNumber>
    </recommendedName>
    <alternativeName>
        <fullName evidence="11">Autophagy-related protein 1</fullName>
    </alternativeName>
    <alternativeName>
        <fullName evidence="4">Serine/threonine-protein kinase atg1</fullName>
    </alternativeName>
</protein>
<dbReference type="InterPro" id="IPR036770">
    <property type="entry name" value="Ankyrin_rpt-contain_sf"/>
</dbReference>
<dbReference type="Pfam" id="PF00023">
    <property type="entry name" value="Ank"/>
    <property type="match status" value="1"/>
</dbReference>
<keyword evidence="10" id="KW-0072">Autophagy</keyword>
<dbReference type="GO" id="GO:0004674">
    <property type="term" value="F:protein serine/threonine kinase activity"/>
    <property type="evidence" value="ECO:0007669"/>
    <property type="project" value="UniProtKB-KW"/>
</dbReference>
<keyword evidence="8" id="KW-0418">Kinase</keyword>
<keyword evidence="9" id="KW-0067">ATP-binding</keyword>
<evidence type="ECO:0000259" key="16">
    <source>
        <dbReference type="PROSITE" id="PS50011"/>
    </source>
</evidence>
<dbReference type="GO" id="GO:0005776">
    <property type="term" value="C:autophagosome"/>
    <property type="evidence" value="ECO:0007669"/>
    <property type="project" value="TreeGrafter"/>
</dbReference>
<evidence type="ECO:0000256" key="6">
    <source>
        <dbReference type="ARBA" id="ARBA00022679"/>
    </source>
</evidence>
<dbReference type="GO" id="GO:0000045">
    <property type="term" value="P:autophagosome assembly"/>
    <property type="evidence" value="ECO:0007669"/>
    <property type="project" value="TreeGrafter"/>
</dbReference>
<accession>A0A317V2E2</accession>
<evidence type="ECO:0000256" key="11">
    <source>
        <dbReference type="ARBA" id="ARBA00030237"/>
    </source>
</evidence>
<evidence type="ECO:0000256" key="1">
    <source>
        <dbReference type="ARBA" id="ARBA00004623"/>
    </source>
</evidence>
<dbReference type="PANTHER" id="PTHR24348:SF22">
    <property type="entry name" value="NON-SPECIFIC SERINE_THREONINE PROTEIN KINASE"/>
    <property type="match status" value="1"/>
</dbReference>
<keyword evidence="18" id="KW-1185">Reference proteome</keyword>
<evidence type="ECO:0000256" key="15">
    <source>
        <dbReference type="SAM" id="MobiDB-lite"/>
    </source>
</evidence>
<evidence type="ECO:0000256" key="8">
    <source>
        <dbReference type="ARBA" id="ARBA00022777"/>
    </source>
</evidence>
<dbReference type="CDD" id="cd00180">
    <property type="entry name" value="PKc"/>
    <property type="match status" value="1"/>
</dbReference>
<proteinExistence type="predicted"/>
<organism evidence="17 18">
    <name type="scientific">Aspergillus eucalypticola (strain CBS 122712 / IBT 29274)</name>
    <dbReference type="NCBI Taxonomy" id="1448314"/>
    <lineage>
        <taxon>Eukaryota</taxon>
        <taxon>Fungi</taxon>
        <taxon>Dikarya</taxon>
        <taxon>Ascomycota</taxon>
        <taxon>Pezizomycotina</taxon>
        <taxon>Eurotiomycetes</taxon>
        <taxon>Eurotiomycetidae</taxon>
        <taxon>Eurotiales</taxon>
        <taxon>Aspergillaceae</taxon>
        <taxon>Aspergillus</taxon>
        <taxon>Aspergillus subgen. Circumdati</taxon>
    </lineage>
</organism>
<sequence>MSYYGSTASTFIGSSIQGPSHFVSENEHHVPYGPGEVSWDFVSFLALVSSSTSYTEWTGIGMSRIHITPSNIALSERKGQGSSFSISLIDRKEFSKVLPHDMVRLKHLPKLLAVKTPILDPELRTQRNRYIFDSMTREYRILNYKSLRNHENIVRLVGCCWRTVNTELDITVPNLVLEGSDLGDLEDFYQQHGNSITMRRRLGLCIDIVLGVDALHQAGILHGDLKPRNILVFKDKERGFIAKIADFGSSISLHHSTFPRKACSGTTLFYAPERLDGQQNYSRDGLLKAEIYTLGFLLAFLVRGPHILDRLSSASPDLVRNLKRQGELANWMMQGEDLLTLDSMVRPTFGKDAAERRRQRGIWRWSQNQIINMIQAQRRKGNFSSFDSMMGDGDWITLANSQMKDEKAEMLLIDIVNRVMVVEPTKRPADVQSVLLALRKILTLELYAVYDTNYQWLRLCEEQLASSRRRLNPEGLHEGLPAMLNSQEVDAAILDYALSPSNSYNSDIWRRPNVFRHIRFIWRFGSPAKFTKKNPRIYRLFTRTGRPELERKQKSRHHQEQNEENWTDKEDVFQATLDERYTSLIPQSVRRELTKQLEFIADSPTEAGPRRLVACFEYALMILCYDDVSRSDVELISRALSYLYRAANLGHHRAQSMVGRLSALFDRVTTIGRDREFEWLYQSSLKGSLTAMERLRTFNFAAYEQVQHLLRFKYNGSYVKGELWKDTEYLLILISAGLRHSPPNFIHMLVAHGQLRSLKRISHLSIENFNTINGLGETPLVVACRCGHARVVELLLKLGADPSIGTFDSVHPLHFLSAFPEEDIPQMTHLLLQHGAQIEVHSQGGDVYRQGLDGRFGIEDGTPLLWSVWAGNITAIKELLRHGADVFSYRPLNEWDMRGDAVIYSSPLEAAINTYRYNIVDLLLSSCKDQKDLELGLNDLRLVGKSVSATPLLMALERKILSRLRSTLFHGPFRHYAQLRTVETLLRYGSNPLRLSKESSGASVHAIGLVCQDNNLSLLEFLWNYHEGKLRPSSEQYLECVFDAIRTSNRCIFDFLLSHQHDIPRTPETYKMLLKLLSKTCGLSSDFHYLSSVVASIVQALPLAPSGATKRPDFTEQVFVSLVAGNIGAARLLCQYGNCSFTRPFDNFSVLARVIQLDAVFPILQDRVGNLLHLVSSFLSVEEKSELFWKCAFHEDGGRRFPLTALQFAFMGQEHTRGTTESLAAMNPRLLPNILRAFHEPEFLNARIDPWSLDFPGDTALHMAARKGCVKEIHALLNGQHGGSFDLNLRNVHNETPVDLFIAHHEKLVNELEERFEHLGSLSTAGALLRKLADVEAAISSLLDKRECSIFVFCLVAVKESQDTFLFMRRPNIKIRVPYVPGKSPNHLLVLK</sequence>
<evidence type="ECO:0000256" key="7">
    <source>
        <dbReference type="ARBA" id="ARBA00022741"/>
    </source>
</evidence>
<gene>
    <name evidence="17" type="ORF">BO83DRAFT_419117</name>
</gene>
<dbReference type="EC" id="2.7.11.1" evidence="2"/>
<comment type="catalytic activity">
    <reaction evidence="13">
        <text>L-seryl-[protein] + ATP = O-phospho-L-seryl-[protein] + ADP + H(+)</text>
        <dbReference type="Rhea" id="RHEA:17989"/>
        <dbReference type="Rhea" id="RHEA-COMP:9863"/>
        <dbReference type="Rhea" id="RHEA-COMP:11604"/>
        <dbReference type="ChEBI" id="CHEBI:15378"/>
        <dbReference type="ChEBI" id="CHEBI:29999"/>
        <dbReference type="ChEBI" id="CHEBI:30616"/>
        <dbReference type="ChEBI" id="CHEBI:83421"/>
        <dbReference type="ChEBI" id="CHEBI:456216"/>
        <dbReference type="EC" id="2.7.11.1"/>
    </reaction>
</comment>
<evidence type="ECO:0000256" key="9">
    <source>
        <dbReference type="ARBA" id="ARBA00022840"/>
    </source>
</evidence>
<dbReference type="Pfam" id="PF13857">
    <property type="entry name" value="Ank_5"/>
    <property type="match status" value="1"/>
</dbReference>
<keyword evidence="14" id="KW-0040">ANK repeat</keyword>
<dbReference type="InterPro" id="IPR002110">
    <property type="entry name" value="Ankyrin_rpt"/>
</dbReference>
<evidence type="ECO:0000256" key="13">
    <source>
        <dbReference type="ARBA" id="ARBA00048679"/>
    </source>
</evidence>
<dbReference type="InterPro" id="IPR000719">
    <property type="entry name" value="Prot_kinase_dom"/>
</dbReference>
<dbReference type="InterPro" id="IPR011009">
    <property type="entry name" value="Kinase-like_dom_sf"/>
</dbReference>
<evidence type="ECO:0000256" key="14">
    <source>
        <dbReference type="PROSITE-ProRule" id="PRU00023"/>
    </source>
</evidence>
<dbReference type="OrthoDB" id="626167at2759"/>
<dbReference type="PROSITE" id="PS50297">
    <property type="entry name" value="ANK_REP_REGION"/>
    <property type="match status" value="1"/>
</dbReference>
<dbReference type="SUPFAM" id="SSF56112">
    <property type="entry name" value="Protein kinase-like (PK-like)"/>
    <property type="match status" value="1"/>
</dbReference>
<evidence type="ECO:0000256" key="5">
    <source>
        <dbReference type="ARBA" id="ARBA00022527"/>
    </source>
</evidence>
<evidence type="ECO:0000256" key="4">
    <source>
        <dbReference type="ARBA" id="ARBA00019599"/>
    </source>
</evidence>
<reference evidence="17" key="1">
    <citation type="submission" date="2016-12" db="EMBL/GenBank/DDBJ databases">
        <title>The genomes of Aspergillus section Nigri reveals drivers in fungal speciation.</title>
        <authorList>
            <consortium name="DOE Joint Genome Institute"/>
            <person name="Vesth T.C."/>
            <person name="Nybo J."/>
            <person name="Theobald S."/>
            <person name="Brandl J."/>
            <person name="Frisvad J.C."/>
            <person name="Nielsen K.F."/>
            <person name="Lyhne E.K."/>
            <person name="Kogle M.E."/>
            <person name="Kuo A."/>
            <person name="Riley R."/>
            <person name="Clum A."/>
            <person name="Nolan M."/>
            <person name="Lipzen A."/>
            <person name="Salamov A."/>
            <person name="Henrissat B."/>
            <person name="Wiebenga A."/>
            <person name="De vries R.P."/>
            <person name="Grigoriev I.V."/>
            <person name="Mortensen U.H."/>
            <person name="Andersen M.R."/>
            <person name="Baker S.E."/>
        </authorList>
    </citation>
    <scope>NUCLEOTIDE SEQUENCE</scope>
    <source>
        <strain evidence="17">CBS 122712</strain>
    </source>
</reference>
<feature type="domain" description="Protein kinase" evidence="16">
    <location>
        <begin position="72"/>
        <end position="442"/>
    </location>
</feature>
<evidence type="ECO:0000256" key="3">
    <source>
        <dbReference type="ARBA" id="ARBA00018572"/>
    </source>
</evidence>
<comment type="catalytic activity">
    <reaction evidence="12">
        <text>L-threonyl-[protein] + ATP = O-phospho-L-threonyl-[protein] + ADP + H(+)</text>
        <dbReference type="Rhea" id="RHEA:46608"/>
        <dbReference type="Rhea" id="RHEA-COMP:11060"/>
        <dbReference type="Rhea" id="RHEA-COMP:11605"/>
        <dbReference type="ChEBI" id="CHEBI:15378"/>
        <dbReference type="ChEBI" id="CHEBI:30013"/>
        <dbReference type="ChEBI" id="CHEBI:30616"/>
        <dbReference type="ChEBI" id="CHEBI:61977"/>
        <dbReference type="ChEBI" id="CHEBI:456216"/>
        <dbReference type="EC" id="2.7.11.1"/>
    </reaction>
</comment>
<evidence type="ECO:0000313" key="18">
    <source>
        <dbReference type="Proteomes" id="UP000246171"/>
    </source>
</evidence>
<dbReference type="Gene3D" id="1.25.40.20">
    <property type="entry name" value="Ankyrin repeat-containing domain"/>
    <property type="match status" value="3"/>
</dbReference>
<dbReference type="SMART" id="SM00248">
    <property type="entry name" value="ANK"/>
    <property type="match status" value="7"/>
</dbReference>
<dbReference type="EMBL" id="MSFU01000021">
    <property type="protein sequence ID" value="PWY67809.1"/>
    <property type="molecule type" value="Genomic_DNA"/>
</dbReference>
<evidence type="ECO:0000256" key="2">
    <source>
        <dbReference type="ARBA" id="ARBA00012513"/>
    </source>
</evidence>
<dbReference type="InterPro" id="IPR008271">
    <property type="entry name" value="Ser/Thr_kinase_AS"/>
</dbReference>
<keyword evidence="7" id="KW-0547">Nucleotide-binding</keyword>
<dbReference type="SMART" id="SM00220">
    <property type="entry name" value="S_TKc"/>
    <property type="match status" value="1"/>
</dbReference>
<dbReference type="GeneID" id="37056824"/>
<dbReference type="PROSITE" id="PS50011">
    <property type="entry name" value="PROTEIN_KINASE_DOM"/>
    <property type="match status" value="1"/>
</dbReference>
<name>A0A317V2E2_ASPEC</name>
<keyword evidence="6" id="KW-0808">Transferase</keyword>
<dbReference type="PANTHER" id="PTHR24348">
    <property type="entry name" value="SERINE/THREONINE-PROTEIN KINASE UNC-51-RELATED"/>
    <property type="match status" value="1"/>
</dbReference>
<dbReference type="Pfam" id="PF00069">
    <property type="entry name" value="Pkinase"/>
    <property type="match status" value="1"/>
</dbReference>
<dbReference type="GO" id="GO:0034045">
    <property type="term" value="C:phagophore assembly site membrane"/>
    <property type="evidence" value="ECO:0007669"/>
    <property type="project" value="UniProtKB-SubCell"/>
</dbReference>
<dbReference type="PROSITE" id="PS50088">
    <property type="entry name" value="ANK_REPEAT"/>
    <property type="match status" value="1"/>
</dbReference>
<dbReference type="PROSITE" id="PS00108">
    <property type="entry name" value="PROTEIN_KINASE_ST"/>
    <property type="match status" value="1"/>
</dbReference>
<dbReference type="GO" id="GO:0005829">
    <property type="term" value="C:cytosol"/>
    <property type="evidence" value="ECO:0007669"/>
    <property type="project" value="TreeGrafter"/>
</dbReference>
<comment type="subcellular location">
    <subcellularLocation>
        <location evidence="1">Preautophagosomal structure membrane</location>
        <topology evidence="1">Peripheral membrane protein</topology>
    </subcellularLocation>
</comment>
<comment type="caution">
    <text evidence="17">The sequence shown here is derived from an EMBL/GenBank/DDBJ whole genome shotgun (WGS) entry which is preliminary data.</text>
</comment>
<dbReference type="GO" id="GO:0005524">
    <property type="term" value="F:ATP binding"/>
    <property type="evidence" value="ECO:0007669"/>
    <property type="project" value="UniProtKB-KW"/>
</dbReference>
<dbReference type="RefSeq" id="XP_025385747.1">
    <property type="nucleotide sequence ID" value="XM_025534862.1"/>
</dbReference>
<keyword evidence="5" id="KW-0723">Serine/threonine-protein kinase</keyword>
<feature type="region of interest" description="Disordered" evidence="15">
    <location>
        <begin position="549"/>
        <end position="568"/>
    </location>
</feature>
<dbReference type="Proteomes" id="UP000246171">
    <property type="component" value="Unassembled WGS sequence"/>
</dbReference>
<dbReference type="InterPro" id="IPR045269">
    <property type="entry name" value="Atg1-like"/>
</dbReference>
<dbReference type="Gene3D" id="1.10.510.10">
    <property type="entry name" value="Transferase(Phosphotransferase) domain 1"/>
    <property type="match status" value="1"/>
</dbReference>